<keyword evidence="6" id="KW-1185">Reference proteome</keyword>
<dbReference type="InterPro" id="IPR056796">
    <property type="entry name" value="FdhE_C"/>
</dbReference>
<dbReference type="AlphaFoldDB" id="A0A562NME1"/>
<dbReference type="GO" id="GO:0051604">
    <property type="term" value="P:protein maturation"/>
    <property type="evidence" value="ECO:0007669"/>
    <property type="project" value="TreeGrafter"/>
</dbReference>
<dbReference type="PANTHER" id="PTHR37689:SF1">
    <property type="entry name" value="PROTEIN FDHE"/>
    <property type="match status" value="1"/>
</dbReference>
<dbReference type="CDD" id="cd16341">
    <property type="entry name" value="FdhE"/>
    <property type="match status" value="1"/>
</dbReference>
<dbReference type="Pfam" id="PF24859">
    <property type="entry name" value="FdhE_central"/>
    <property type="match status" value="1"/>
</dbReference>
<evidence type="ECO:0000259" key="2">
    <source>
        <dbReference type="Pfam" id="PF04216"/>
    </source>
</evidence>
<dbReference type="Gene3D" id="3.90.1670.10">
    <property type="entry name" value="FdhE-like domain"/>
    <property type="match status" value="1"/>
</dbReference>
<protein>
    <submittedName>
        <fullName evidence="5">Tat proofreading chaperone FdhE</fullName>
    </submittedName>
</protein>
<dbReference type="PIRSF" id="PIRSF018296">
    <property type="entry name" value="Format_dh_formtn"/>
    <property type="match status" value="1"/>
</dbReference>
<gene>
    <name evidence="5" type="ORF">IQ24_02521</name>
</gene>
<dbReference type="InterPro" id="IPR056774">
    <property type="entry name" value="FdhE_N"/>
</dbReference>
<sequence length="302" mass="32579">MTIELKPDPSMIGGIAKVPLVRLPDPVALFRTRAERFRFLAGHSANLAPYLHFLAAICDAQARVAQDLGPPSPLEPAWIETARASRMPPIDRARLKPDLGRALDLLLKQVADIDMPAPSRAALEAVVAANASDRDWLLGNVLADQIPEDSVAPHMFVAAAVQVHAALLAATLDPEKLVPIRTGVCPACGGRPVASMVTENIGAEGARYASCACCQTLWNEVRVKCLCCGKNGKISHRSVEAEDAIIKAELCGDCGHWVKLMYQNRNATIEPVADDVASLGLDLKMRETEWTRGGFNPFLMGF</sequence>
<dbReference type="GO" id="GO:0008199">
    <property type="term" value="F:ferric iron binding"/>
    <property type="evidence" value="ECO:0007669"/>
    <property type="project" value="TreeGrafter"/>
</dbReference>
<dbReference type="PANTHER" id="PTHR37689">
    <property type="entry name" value="PROTEIN FDHE"/>
    <property type="match status" value="1"/>
</dbReference>
<dbReference type="SUPFAM" id="SSF144020">
    <property type="entry name" value="FdhE-like"/>
    <property type="match status" value="1"/>
</dbReference>
<dbReference type="InterPro" id="IPR006452">
    <property type="entry name" value="Formate_DH_accessory"/>
</dbReference>
<comment type="caution">
    <text evidence="5">The sequence shown here is derived from an EMBL/GenBank/DDBJ whole genome shotgun (WGS) entry which is preliminary data.</text>
</comment>
<dbReference type="InterPro" id="IPR024064">
    <property type="entry name" value="FdhE-like_sf"/>
</dbReference>
<evidence type="ECO:0000256" key="1">
    <source>
        <dbReference type="ARBA" id="ARBA00022490"/>
    </source>
</evidence>
<dbReference type="Pfam" id="PF24860">
    <property type="entry name" value="FdhE_C"/>
    <property type="match status" value="1"/>
</dbReference>
<organism evidence="5 6">
    <name type="scientific">Paracoccus sulfuroxidans</name>
    <dbReference type="NCBI Taxonomy" id="384678"/>
    <lineage>
        <taxon>Bacteria</taxon>
        <taxon>Pseudomonadati</taxon>
        <taxon>Pseudomonadota</taxon>
        <taxon>Alphaproteobacteria</taxon>
        <taxon>Rhodobacterales</taxon>
        <taxon>Paracoccaceae</taxon>
        <taxon>Paracoccus</taxon>
    </lineage>
</organism>
<reference evidence="5 6" key="1">
    <citation type="journal article" date="2015" name="Stand. Genomic Sci.">
        <title>Genomic Encyclopedia of Bacterial and Archaeal Type Strains, Phase III: the genomes of soil and plant-associated and newly described type strains.</title>
        <authorList>
            <person name="Whitman W.B."/>
            <person name="Woyke T."/>
            <person name="Klenk H.P."/>
            <person name="Zhou Y."/>
            <person name="Lilburn T.G."/>
            <person name="Beck B.J."/>
            <person name="De Vos P."/>
            <person name="Vandamme P."/>
            <person name="Eisen J.A."/>
            <person name="Garrity G."/>
            <person name="Hugenholtz P."/>
            <person name="Kyrpides N.C."/>
        </authorList>
    </citation>
    <scope>NUCLEOTIDE SEQUENCE [LARGE SCALE GENOMIC DNA]</scope>
    <source>
        <strain evidence="5 6">CGMCC 1.5364</strain>
    </source>
</reference>
<evidence type="ECO:0000313" key="6">
    <source>
        <dbReference type="Proteomes" id="UP000316225"/>
    </source>
</evidence>
<dbReference type="RefSeq" id="WP_145398347.1">
    <property type="nucleotide sequence ID" value="NZ_VLKU01000007.1"/>
</dbReference>
<feature type="domain" description="FdhE central" evidence="3">
    <location>
        <begin position="184"/>
        <end position="222"/>
    </location>
</feature>
<name>A0A562NME1_9RHOB</name>
<dbReference type="OrthoDB" id="9794151at2"/>
<evidence type="ECO:0000259" key="4">
    <source>
        <dbReference type="Pfam" id="PF24860"/>
    </source>
</evidence>
<keyword evidence="1" id="KW-0963">Cytoplasm</keyword>
<evidence type="ECO:0000259" key="3">
    <source>
        <dbReference type="Pfam" id="PF24859"/>
    </source>
</evidence>
<feature type="domain" description="FdhE C-terminal" evidence="4">
    <location>
        <begin position="223"/>
        <end position="299"/>
    </location>
</feature>
<accession>A0A562NME1</accession>
<dbReference type="Pfam" id="PF04216">
    <property type="entry name" value="FdhE_N"/>
    <property type="match status" value="1"/>
</dbReference>
<dbReference type="InterPro" id="IPR056797">
    <property type="entry name" value="FdhE_central"/>
</dbReference>
<dbReference type="Proteomes" id="UP000316225">
    <property type="component" value="Unassembled WGS sequence"/>
</dbReference>
<evidence type="ECO:0000313" key="5">
    <source>
        <dbReference type="EMBL" id="TWI33379.1"/>
    </source>
</evidence>
<dbReference type="NCBIfam" id="TIGR01562">
    <property type="entry name" value="FdhE"/>
    <property type="match status" value="1"/>
</dbReference>
<feature type="domain" description="FdhE N-terminal" evidence="2">
    <location>
        <begin position="19"/>
        <end position="180"/>
    </location>
</feature>
<dbReference type="GO" id="GO:0005829">
    <property type="term" value="C:cytosol"/>
    <property type="evidence" value="ECO:0007669"/>
    <property type="project" value="TreeGrafter"/>
</dbReference>
<proteinExistence type="predicted"/>
<dbReference type="EMBL" id="VLKU01000007">
    <property type="protein sequence ID" value="TWI33379.1"/>
    <property type="molecule type" value="Genomic_DNA"/>
</dbReference>